<reference evidence="1 2" key="1">
    <citation type="submission" date="2023-04" db="EMBL/GenBank/DDBJ databases">
        <title>The genome sequence of Polyangium sorediatum DSM14670.</title>
        <authorList>
            <person name="Zhang X."/>
        </authorList>
    </citation>
    <scope>NUCLEOTIDE SEQUENCE [LARGE SCALE GENOMIC DNA]</scope>
    <source>
        <strain evidence="1 2">DSM 14670</strain>
    </source>
</reference>
<protein>
    <recommendedName>
        <fullName evidence="3">YkuD domain-containing protein</fullName>
    </recommendedName>
</protein>
<keyword evidence="2" id="KW-1185">Reference proteome</keyword>
<dbReference type="Proteomes" id="UP001160301">
    <property type="component" value="Unassembled WGS sequence"/>
</dbReference>
<accession>A0ABT6NXX9</accession>
<dbReference type="EMBL" id="JARZHI010000027">
    <property type="protein sequence ID" value="MDI1433207.1"/>
    <property type="molecule type" value="Genomic_DNA"/>
</dbReference>
<sequence>MAQFKYINPLASADGWLNVRNASGEVVAVPAWLQVRVDDQKDGRTNFTFMEGSVPSRGIAAGKKGSVKTIEPKTGLPTLVDNPRDRRNEEGLIFVDLDDKVRIVEGFTMLVGKLWMGARSGNASRGPYEVRMEVGDLPGGLAPGNEAWSALGLPDWAHDGNYPALWDTAWFPIYTGEANIRNLDNKAHYLHCGKYSSGCLSVDPNHWDTVYEYLIHRRKGPTRVGAVHIRYKK</sequence>
<evidence type="ECO:0008006" key="3">
    <source>
        <dbReference type="Google" id="ProtNLM"/>
    </source>
</evidence>
<evidence type="ECO:0000313" key="2">
    <source>
        <dbReference type="Proteomes" id="UP001160301"/>
    </source>
</evidence>
<dbReference type="RefSeq" id="WP_136970612.1">
    <property type="nucleotide sequence ID" value="NZ_JARZHI010000027.1"/>
</dbReference>
<comment type="caution">
    <text evidence="1">The sequence shown here is derived from an EMBL/GenBank/DDBJ whole genome shotgun (WGS) entry which is preliminary data.</text>
</comment>
<evidence type="ECO:0000313" key="1">
    <source>
        <dbReference type="EMBL" id="MDI1433207.1"/>
    </source>
</evidence>
<organism evidence="1 2">
    <name type="scientific">Polyangium sorediatum</name>
    <dbReference type="NCBI Taxonomy" id="889274"/>
    <lineage>
        <taxon>Bacteria</taxon>
        <taxon>Pseudomonadati</taxon>
        <taxon>Myxococcota</taxon>
        <taxon>Polyangia</taxon>
        <taxon>Polyangiales</taxon>
        <taxon>Polyangiaceae</taxon>
        <taxon>Polyangium</taxon>
    </lineage>
</organism>
<name>A0ABT6NXX9_9BACT</name>
<gene>
    <name evidence="1" type="ORF">QHF89_27170</name>
</gene>
<proteinExistence type="predicted"/>